<accession>A0A411HG25</accession>
<dbReference type="Proteomes" id="UP000291562">
    <property type="component" value="Chromosome"/>
</dbReference>
<gene>
    <name evidence="1" type="ORF">ELE36_03115</name>
</gene>
<dbReference type="AlphaFoldDB" id="A0A411HG25"/>
<dbReference type="KEGG" id="xbc:ELE36_03115"/>
<evidence type="ECO:0000313" key="2">
    <source>
        <dbReference type="Proteomes" id="UP000291562"/>
    </source>
</evidence>
<protein>
    <submittedName>
        <fullName evidence="1">Uncharacterized protein</fullName>
    </submittedName>
</protein>
<name>A0A411HG25_9GAMM</name>
<dbReference type="EMBL" id="CP035704">
    <property type="protein sequence ID" value="QBB69445.1"/>
    <property type="molecule type" value="Genomic_DNA"/>
</dbReference>
<dbReference type="RefSeq" id="WP_129831702.1">
    <property type="nucleotide sequence ID" value="NZ_CP035704.1"/>
</dbReference>
<organism evidence="1 2">
    <name type="scientific">Pseudolysobacter antarcticus</name>
    <dbReference type="NCBI Taxonomy" id="2511995"/>
    <lineage>
        <taxon>Bacteria</taxon>
        <taxon>Pseudomonadati</taxon>
        <taxon>Pseudomonadota</taxon>
        <taxon>Gammaproteobacteria</taxon>
        <taxon>Lysobacterales</taxon>
        <taxon>Rhodanobacteraceae</taxon>
        <taxon>Pseudolysobacter</taxon>
    </lineage>
</organism>
<keyword evidence="2" id="KW-1185">Reference proteome</keyword>
<proteinExistence type="predicted"/>
<sequence>MSIETSGRSSIEALFIEHEGRDPTLLSSPGGLIDALVSSLDALSAFRAISPLEQSYITYRRDAKIPGRD</sequence>
<reference evidence="1 2" key="1">
    <citation type="submission" date="2019-01" db="EMBL/GenBank/DDBJ databases">
        <title>Pseudolysobacter antarctica gen. nov., sp. nov., isolated from Fildes Peninsula, Antarctica.</title>
        <authorList>
            <person name="Wei Z."/>
            <person name="Peng F."/>
        </authorList>
    </citation>
    <scope>NUCLEOTIDE SEQUENCE [LARGE SCALE GENOMIC DNA]</scope>
    <source>
        <strain evidence="1 2">AQ6-296</strain>
    </source>
</reference>
<evidence type="ECO:0000313" key="1">
    <source>
        <dbReference type="EMBL" id="QBB69445.1"/>
    </source>
</evidence>